<feature type="domain" description="HTH tetR-type" evidence="5">
    <location>
        <begin position="5"/>
        <end position="65"/>
    </location>
</feature>
<keyword evidence="7" id="KW-1185">Reference proteome</keyword>
<dbReference type="Pfam" id="PF00440">
    <property type="entry name" value="TetR_N"/>
    <property type="match status" value="1"/>
</dbReference>
<evidence type="ECO:0000313" key="7">
    <source>
        <dbReference type="Proteomes" id="UP000297734"/>
    </source>
</evidence>
<evidence type="ECO:0000313" key="6">
    <source>
        <dbReference type="EMBL" id="TFY95103.1"/>
    </source>
</evidence>
<keyword evidence="1" id="KW-0805">Transcription regulation</keyword>
<protein>
    <submittedName>
        <fullName evidence="6">TetR family transcriptional regulator</fullName>
    </submittedName>
</protein>
<dbReference type="SUPFAM" id="SSF46689">
    <property type="entry name" value="Homeodomain-like"/>
    <property type="match status" value="1"/>
</dbReference>
<dbReference type="PROSITE" id="PS50977">
    <property type="entry name" value="HTH_TETR_2"/>
    <property type="match status" value="1"/>
</dbReference>
<evidence type="ECO:0000256" key="4">
    <source>
        <dbReference type="PROSITE-ProRule" id="PRU00335"/>
    </source>
</evidence>
<dbReference type="OrthoDB" id="4541465at2"/>
<dbReference type="InterPro" id="IPR009057">
    <property type="entry name" value="Homeodomain-like_sf"/>
</dbReference>
<gene>
    <name evidence="6" type="ORF">DYL61_05360</name>
</gene>
<dbReference type="Gene3D" id="1.10.357.10">
    <property type="entry name" value="Tetracycline Repressor, domain 2"/>
    <property type="match status" value="1"/>
</dbReference>
<comment type="caution">
    <text evidence="6">The sequence shown here is derived from an EMBL/GenBank/DDBJ whole genome shotgun (WGS) entry which is preliminary data.</text>
</comment>
<dbReference type="Proteomes" id="UP000297734">
    <property type="component" value="Unassembled WGS sequence"/>
</dbReference>
<keyword evidence="2 4" id="KW-0238">DNA-binding</keyword>
<name>A0A4Z0B949_9PSED</name>
<proteinExistence type="predicted"/>
<evidence type="ECO:0000256" key="1">
    <source>
        <dbReference type="ARBA" id="ARBA00023015"/>
    </source>
</evidence>
<keyword evidence="3" id="KW-0804">Transcription</keyword>
<evidence type="ECO:0000256" key="2">
    <source>
        <dbReference type="ARBA" id="ARBA00023125"/>
    </source>
</evidence>
<dbReference type="PRINTS" id="PR00455">
    <property type="entry name" value="HTHTETR"/>
</dbReference>
<dbReference type="PANTHER" id="PTHR30055">
    <property type="entry name" value="HTH-TYPE TRANSCRIPTIONAL REGULATOR RUTR"/>
    <property type="match status" value="1"/>
</dbReference>
<accession>A0A4Z0B949</accession>
<dbReference type="GO" id="GO:0000976">
    <property type="term" value="F:transcription cis-regulatory region binding"/>
    <property type="evidence" value="ECO:0007669"/>
    <property type="project" value="TreeGrafter"/>
</dbReference>
<dbReference type="Gene3D" id="1.10.10.60">
    <property type="entry name" value="Homeodomain-like"/>
    <property type="match status" value="1"/>
</dbReference>
<dbReference type="InterPro" id="IPR001647">
    <property type="entry name" value="HTH_TetR"/>
</dbReference>
<sequence>MKVLSPSAGRICDIALVHFAERGYDASSLNDIAVLAGMRKPSLYAHFKSKDDLFSAVLELALITERQYVEERFAVTASASVGLNTLYTDDLAQRYESSAALRFLLRTAFFPPAELKGQVSAGFEAYLERMRELFGVSLKAKYPTLNATDLEIFQDAYIGLIDSLHVELIYGNEPTYRRRVAALWRILGDSIALAAGTVAPSLA</sequence>
<dbReference type="PANTHER" id="PTHR30055:SF238">
    <property type="entry name" value="MYCOFACTOCIN BIOSYNTHESIS TRANSCRIPTIONAL REGULATOR MFTR-RELATED"/>
    <property type="match status" value="1"/>
</dbReference>
<organism evidence="6 7">
    <name type="scientific">Pseudomonas nabeulensis</name>
    <dbReference type="NCBI Taxonomy" id="2293833"/>
    <lineage>
        <taxon>Bacteria</taxon>
        <taxon>Pseudomonadati</taxon>
        <taxon>Pseudomonadota</taxon>
        <taxon>Gammaproteobacteria</taxon>
        <taxon>Pseudomonadales</taxon>
        <taxon>Pseudomonadaceae</taxon>
        <taxon>Pseudomonas</taxon>
    </lineage>
</organism>
<evidence type="ECO:0000256" key="3">
    <source>
        <dbReference type="ARBA" id="ARBA00023163"/>
    </source>
</evidence>
<dbReference type="GO" id="GO:0003700">
    <property type="term" value="F:DNA-binding transcription factor activity"/>
    <property type="evidence" value="ECO:0007669"/>
    <property type="project" value="TreeGrafter"/>
</dbReference>
<dbReference type="InterPro" id="IPR050109">
    <property type="entry name" value="HTH-type_TetR-like_transc_reg"/>
</dbReference>
<feature type="DNA-binding region" description="H-T-H motif" evidence="4">
    <location>
        <begin position="28"/>
        <end position="47"/>
    </location>
</feature>
<reference evidence="6 7" key="1">
    <citation type="journal article" date="2019" name="Syst. Appl. Microbiol.">
        <title>New species of pathogenic Pseudomonas isolated from citrus in Tunisia: Proposal of Pseudomonas kairouanensis sp. nov. and Pseudomonas nabeulensis sp. nov.</title>
        <authorList>
            <person name="Oueslati M."/>
            <person name="Mulet M."/>
            <person name="Gomila M."/>
            <person name="Berge O."/>
            <person name="Hajlaoui M.R."/>
            <person name="Lalucat J."/>
            <person name="Sadfi-Zouaoui N."/>
            <person name="Garcia-Valdes E."/>
        </authorList>
    </citation>
    <scope>NUCLEOTIDE SEQUENCE [LARGE SCALE GENOMIC DNA]</scope>
    <source>
        <strain evidence="6 7">E10B</strain>
    </source>
</reference>
<evidence type="ECO:0000259" key="5">
    <source>
        <dbReference type="PROSITE" id="PS50977"/>
    </source>
</evidence>
<dbReference type="EMBL" id="QUZT01000006">
    <property type="protein sequence ID" value="TFY95103.1"/>
    <property type="molecule type" value="Genomic_DNA"/>
</dbReference>
<dbReference type="AlphaFoldDB" id="A0A4Z0B949"/>
<dbReference type="RefSeq" id="WP_135307497.1">
    <property type="nucleotide sequence ID" value="NZ_QUZT01000006.1"/>
</dbReference>